<feature type="signal peptide" evidence="2">
    <location>
        <begin position="1"/>
        <end position="26"/>
    </location>
</feature>
<dbReference type="RefSeq" id="WP_150088843.1">
    <property type="nucleotide sequence ID" value="NZ_VWSF01000009.1"/>
</dbReference>
<sequence length="296" mass="33326">MIYKTISRQRILLILLCLINGWTATAQTMPETEIYLCRVKAKKGKWQLSQPKNITQRPGYDNQPTFTPNGKNILFTSIRERPSTDIYAFGIKKSKLTQLTNTPEGEYSPTITPDKKGVSVVRGEEQQIWRLPLVAGQEPVQIFSNDRKVGYFTWLAPQSLAVFMLGDPHTLHLVTTAGDLSEPLAANIGRGLHKVPGQEILSFVSKDNGDDWEIKQLDLRTRQITTLVKTLPGSEDFIWTKDGRILMAQGPKLYQYNPQQPQDWEEIADFTATGIKNITRLALDAKGKQLAFVGVN</sequence>
<evidence type="ECO:0000256" key="2">
    <source>
        <dbReference type="SAM" id="SignalP"/>
    </source>
</evidence>
<keyword evidence="4" id="KW-1185">Reference proteome</keyword>
<keyword evidence="2" id="KW-0732">Signal</keyword>
<evidence type="ECO:0000313" key="4">
    <source>
        <dbReference type="Proteomes" id="UP000323426"/>
    </source>
</evidence>
<dbReference type="EMBL" id="VWSF01000009">
    <property type="protein sequence ID" value="KAA5544961.1"/>
    <property type="molecule type" value="Genomic_DNA"/>
</dbReference>
<proteinExistence type="inferred from homology"/>
<evidence type="ECO:0000313" key="3">
    <source>
        <dbReference type="EMBL" id="KAA5544961.1"/>
    </source>
</evidence>
<protein>
    <recommendedName>
        <fullName evidence="5">S9 family peptidase</fullName>
    </recommendedName>
</protein>
<organism evidence="3 4">
    <name type="scientific">Adhaeribacter rhizoryzae</name>
    <dbReference type="NCBI Taxonomy" id="2607907"/>
    <lineage>
        <taxon>Bacteria</taxon>
        <taxon>Pseudomonadati</taxon>
        <taxon>Bacteroidota</taxon>
        <taxon>Cytophagia</taxon>
        <taxon>Cytophagales</taxon>
        <taxon>Hymenobacteraceae</taxon>
        <taxon>Adhaeribacter</taxon>
    </lineage>
</organism>
<comment type="caution">
    <text evidence="3">The sequence shown here is derived from an EMBL/GenBank/DDBJ whole genome shotgun (WGS) entry which is preliminary data.</text>
</comment>
<reference evidence="3 4" key="1">
    <citation type="submission" date="2019-09" db="EMBL/GenBank/DDBJ databases">
        <title>Genome sequence and assembly of Adhaeribacter sp.</title>
        <authorList>
            <person name="Chhetri G."/>
        </authorList>
    </citation>
    <scope>NUCLEOTIDE SEQUENCE [LARGE SCALE GENOMIC DNA]</scope>
    <source>
        <strain evidence="3 4">DK36</strain>
    </source>
</reference>
<dbReference type="Pfam" id="PF07676">
    <property type="entry name" value="PD40"/>
    <property type="match status" value="2"/>
</dbReference>
<dbReference type="InterPro" id="IPR011659">
    <property type="entry name" value="WD40"/>
</dbReference>
<dbReference type="InterPro" id="IPR011042">
    <property type="entry name" value="6-blade_b-propeller_TolB-like"/>
</dbReference>
<gene>
    <name evidence="3" type="ORF">F0145_12945</name>
</gene>
<comment type="similarity">
    <text evidence="1">Belongs to the TolB family.</text>
</comment>
<dbReference type="SUPFAM" id="SSF69304">
    <property type="entry name" value="Tricorn protease N-terminal domain"/>
    <property type="match status" value="1"/>
</dbReference>
<feature type="chain" id="PRO_5024366202" description="S9 family peptidase" evidence="2">
    <location>
        <begin position="27"/>
        <end position="296"/>
    </location>
</feature>
<evidence type="ECO:0008006" key="5">
    <source>
        <dbReference type="Google" id="ProtNLM"/>
    </source>
</evidence>
<accession>A0A5M6DBN8</accession>
<dbReference type="Proteomes" id="UP000323426">
    <property type="component" value="Unassembled WGS sequence"/>
</dbReference>
<dbReference type="PANTHER" id="PTHR36842">
    <property type="entry name" value="PROTEIN TOLB HOMOLOG"/>
    <property type="match status" value="1"/>
</dbReference>
<dbReference type="AlphaFoldDB" id="A0A5M6DBN8"/>
<dbReference type="Gene3D" id="2.120.10.30">
    <property type="entry name" value="TolB, C-terminal domain"/>
    <property type="match status" value="1"/>
</dbReference>
<name>A0A5M6DBN8_9BACT</name>
<evidence type="ECO:0000256" key="1">
    <source>
        <dbReference type="ARBA" id="ARBA00009820"/>
    </source>
</evidence>